<reference evidence="2 3" key="1">
    <citation type="submission" date="2017-02" db="EMBL/GenBank/DDBJ databases">
        <authorList>
            <person name="Peterson S.W."/>
        </authorList>
    </citation>
    <scope>NUCLEOTIDE SEQUENCE [LARGE SCALE GENOMIC DNA]</scope>
    <source>
        <strain evidence="2 3">DSM 25262</strain>
    </source>
</reference>
<sequence length="225" mass="26053">MDMKVVWNEWYATLTAMQFSTCMVLFVYAHTHGNKSTQAKKLIMLYLALQWSMWLLINLSFIHVIEIDKTIWESIESLTRLVFLIVFYYMEAPKARCIPTLIILFPLLVLLSFFIIWNANDFSINFALRVLSGGIGLALSLIFIKHLHRELAVISLKGYYLFWINTAFFLRSGGIIWFALLVGLFTPTRTIDATFLDIFFSVLGVGEYLVLLLGIVKLKSKRRYT</sequence>
<proteinExistence type="predicted"/>
<evidence type="ECO:0000313" key="2">
    <source>
        <dbReference type="EMBL" id="SKC47394.1"/>
    </source>
</evidence>
<feature type="transmembrane region" description="Helical" evidence="1">
    <location>
        <begin position="159"/>
        <end position="186"/>
    </location>
</feature>
<gene>
    <name evidence="2" type="ORF">SAMN05660236_0844</name>
</gene>
<evidence type="ECO:0000256" key="1">
    <source>
        <dbReference type="SAM" id="Phobius"/>
    </source>
</evidence>
<feature type="transmembrane region" description="Helical" evidence="1">
    <location>
        <begin position="101"/>
        <end position="120"/>
    </location>
</feature>
<dbReference type="AlphaFoldDB" id="A0A1T5J7S6"/>
<accession>A0A1T5J7S6</accession>
<dbReference type="Proteomes" id="UP000190961">
    <property type="component" value="Unassembled WGS sequence"/>
</dbReference>
<keyword evidence="1" id="KW-1133">Transmembrane helix</keyword>
<evidence type="ECO:0008006" key="4">
    <source>
        <dbReference type="Google" id="ProtNLM"/>
    </source>
</evidence>
<feature type="transmembrane region" description="Helical" evidence="1">
    <location>
        <begin position="12"/>
        <end position="31"/>
    </location>
</feature>
<protein>
    <recommendedName>
        <fullName evidence="4">Bacteriorhodopsin-like protein</fullName>
    </recommendedName>
</protein>
<keyword evidence="3" id="KW-1185">Reference proteome</keyword>
<keyword evidence="1" id="KW-0472">Membrane</keyword>
<name>A0A1T5J7S6_9BACT</name>
<feature type="transmembrane region" description="Helical" evidence="1">
    <location>
        <begin position="43"/>
        <end position="65"/>
    </location>
</feature>
<feature type="transmembrane region" description="Helical" evidence="1">
    <location>
        <begin position="198"/>
        <end position="216"/>
    </location>
</feature>
<keyword evidence="1" id="KW-0812">Transmembrane</keyword>
<organism evidence="2 3">
    <name type="scientific">Ohtaekwangia koreensis</name>
    <dbReference type="NCBI Taxonomy" id="688867"/>
    <lineage>
        <taxon>Bacteria</taxon>
        <taxon>Pseudomonadati</taxon>
        <taxon>Bacteroidota</taxon>
        <taxon>Cytophagia</taxon>
        <taxon>Cytophagales</taxon>
        <taxon>Fulvivirgaceae</taxon>
        <taxon>Ohtaekwangia</taxon>
    </lineage>
</organism>
<evidence type="ECO:0000313" key="3">
    <source>
        <dbReference type="Proteomes" id="UP000190961"/>
    </source>
</evidence>
<dbReference type="RefSeq" id="WP_079685435.1">
    <property type="nucleotide sequence ID" value="NZ_FUZU01000001.1"/>
</dbReference>
<dbReference type="STRING" id="688867.SAMN05660236_0844"/>
<feature type="transmembrane region" description="Helical" evidence="1">
    <location>
        <begin position="126"/>
        <end position="147"/>
    </location>
</feature>
<dbReference type="EMBL" id="FUZU01000001">
    <property type="protein sequence ID" value="SKC47394.1"/>
    <property type="molecule type" value="Genomic_DNA"/>
</dbReference>